<dbReference type="Proteomes" id="UP000186817">
    <property type="component" value="Unassembled WGS sequence"/>
</dbReference>
<dbReference type="InterPro" id="IPR051265">
    <property type="entry name" value="HIBADH-related_NP60_sf"/>
</dbReference>
<dbReference type="SUPFAM" id="SSF48179">
    <property type="entry name" value="6-phosphogluconate dehydrogenase C-terminal domain-like"/>
    <property type="match status" value="1"/>
</dbReference>
<comment type="catalytic activity">
    <reaction evidence="6">
        <text>4-hydroxybutanoate + NADP(+) = succinate semialdehyde + NADPH + H(+)</text>
        <dbReference type="Rhea" id="RHEA:26381"/>
        <dbReference type="ChEBI" id="CHEBI:15378"/>
        <dbReference type="ChEBI" id="CHEBI:16724"/>
        <dbReference type="ChEBI" id="CHEBI:57706"/>
        <dbReference type="ChEBI" id="CHEBI:57783"/>
        <dbReference type="ChEBI" id="CHEBI:58349"/>
        <dbReference type="EC" id="1.1.1.n11"/>
    </reaction>
</comment>
<evidence type="ECO:0000259" key="10">
    <source>
        <dbReference type="Pfam" id="PF03446"/>
    </source>
</evidence>
<dbReference type="InterPro" id="IPR013328">
    <property type="entry name" value="6PGD_dom2"/>
</dbReference>
<evidence type="ECO:0000313" key="12">
    <source>
        <dbReference type="EMBL" id="OLP82086.1"/>
    </source>
</evidence>
<proteinExistence type="inferred from homology"/>
<name>A0A1Q9CGT5_SYMMI</name>
<feature type="domain" description="3-hydroxyisobutyrate dehydrogenase-like NAD-binding" evidence="11">
    <location>
        <begin position="168"/>
        <end position="286"/>
    </location>
</feature>
<dbReference type="PANTHER" id="PTHR43580:SF2">
    <property type="entry name" value="CYTOKINE-LIKE NUCLEAR FACTOR N-PAC"/>
    <property type="match status" value="1"/>
</dbReference>
<dbReference type="Pfam" id="PF14833">
    <property type="entry name" value="NAD_binding_11"/>
    <property type="match status" value="1"/>
</dbReference>
<evidence type="ECO:0000313" key="13">
    <source>
        <dbReference type="Proteomes" id="UP000186817"/>
    </source>
</evidence>
<evidence type="ECO:0000256" key="8">
    <source>
        <dbReference type="ARBA" id="ARBA00056683"/>
    </source>
</evidence>
<evidence type="ECO:0000256" key="4">
    <source>
        <dbReference type="ARBA" id="ARBA00023016"/>
    </source>
</evidence>
<keyword evidence="4" id="KW-0346">Stress response</keyword>
<dbReference type="GO" id="GO:0051287">
    <property type="term" value="F:NAD binding"/>
    <property type="evidence" value="ECO:0007669"/>
    <property type="project" value="InterPro"/>
</dbReference>
<dbReference type="InterPro" id="IPR029154">
    <property type="entry name" value="HIBADH-like_NADP-bd"/>
</dbReference>
<dbReference type="InterPro" id="IPR006115">
    <property type="entry name" value="6PGDH_NADP-bd"/>
</dbReference>
<evidence type="ECO:0000256" key="2">
    <source>
        <dbReference type="ARBA" id="ARBA00022857"/>
    </source>
</evidence>
<dbReference type="GO" id="GO:0050661">
    <property type="term" value="F:NADP binding"/>
    <property type="evidence" value="ECO:0007669"/>
    <property type="project" value="InterPro"/>
</dbReference>
<evidence type="ECO:0000256" key="5">
    <source>
        <dbReference type="ARBA" id="ARBA00023027"/>
    </source>
</evidence>
<dbReference type="OrthoDB" id="435038at2759"/>
<accession>A0A1Q9CGT5</accession>
<keyword evidence="13" id="KW-1185">Reference proteome</keyword>
<dbReference type="AlphaFoldDB" id="A0A1Q9CGT5"/>
<comment type="caution">
    <text evidence="12">The sequence shown here is derived from an EMBL/GenBank/DDBJ whole genome shotgun (WGS) entry which is preliminary data.</text>
</comment>
<dbReference type="GO" id="GO:0030267">
    <property type="term" value="F:glyoxylate reductase (NADPH) activity"/>
    <property type="evidence" value="ECO:0007669"/>
    <property type="project" value="UniProtKB-EC"/>
</dbReference>
<comment type="similarity">
    <text evidence="1">Belongs to the HIBADH-related family. NP60 subfamily.</text>
</comment>
<keyword evidence="5" id="KW-0520">NAD</keyword>
<reference evidence="12 13" key="1">
    <citation type="submission" date="2016-02" db="EMBL/GenBank/DDBJ databases">
        <title>Genome analysis of coral dinoflagellate symbionts highlights evolutionary adaptations to a symbiotic lifestyle.</title>
        <authorList>
            <person name="Aranda M."/>
            <person name="Li Y."/>
            <person name="Liew Y.J."/>
            <person name="Baumgarten S."/>
            <person name="Simakov O."/>
            <person name="Wilson M."/>
            <person name="Piel J."/>
            <person name="Ashoor H."/>
            <person name="Bougouffa S."/>
            <person name="Bajic V.B."/>
            <person name="Ryu T."/>
            <person name="Ravasi T."/>
            <person name="Bayer T."/>
            <person name="Micklem G."/>
            <person name="Kim H."/>
            <person name="Bhak J."/>
            <person name="Lajeunesse T.C."/>
            <person name="Voolstra C.R."/>
        </authorList>
    </citation>
    <scope>NUCLEOTIDE SEQUENCE [LARGE SCALE GENOMIC DNA]</scope>
    <source>
        <strain evidence="12 13">CCMP2467</strain>
    </source>
</reference>
<dbReference type="FunFam" id="3.40.50.720:FF:000058">
    <property type="entry name" value="Putative oxidoreductase GLYR1 homolog"/>
    <property type="match status" value="1"/>
</dbReference>
<organism evidence="12 13">
    <name type="scientific">Symbiodinium microadriaticum</name>
    <name type="common">Dinoflagellate</name>
    <name type="synonym">Zooxanthella microadriatica</name>
    <dbReference type="NCBI Taxonomy" id="2951"/>
    <lineage>
        <taxon>Eukaryota</taxon>
        <taxon>Sar</taxon>
        <taxon>Alveolata</taxon>
        <taxon>Dinophyceae</taxon>
        <taxon>Suessiales</taxon>
        <taxon>Symbiodiniaceae</taxon>
        <taxon>Symbiodinium</taxon>
    </lineage>
</organism>
<dbReference type="Gene3D" id="3.40.50.720">
    <property type="entry name" value="NAD(P)-binding Rossmann-like Domain"/>
    <property type="match status" value="1"/>
</dbReference>
<dbReference type="Pfam" id="PF03446">
    <property type="entry name" value="NAD_binding_2"/>
    <property type="match status" value="1"/>
</dbReference>
<keyword evidence="2" id="KW-0521">NADP</keyword>
<evidence type="ECO:0000256" key="3">
    <source>
        <dbReference type="ARBA" id="ARBA00023002"/>
    </source>
</evidence>
<evidence type="ECO:0000256" key="1">
    <source>
        <dbReference type="ARBA" id="ARBA00007598"/>
    </source>
</evidence>
<gene>
    <name evidence="12" type="primary">GLYR1</name>
    <name evidence="12" type="ORF">AK812_SmicGene37299</name>
</gene>
<evidence type="ECO:0000259" key="11">
    <source>
        <dbReference type="Pfam" id="PF14833"/>
    </source>
</evidence>
<dbReference type="PANTHER" id="PTHR43580">
    <property type="entry name" value="OXIDOREDUCTASE GLYR1-RELATED"/>
    <property type="match status" value="1"/>
</dbReference>
<keyword evidence="3" id="KW-0560">Oxidoreductase</keyword>
<dbReference type="SUPFAM" id="SSF51735">
    <property type="entry name" value="NAD(P)-binding Rossmann-fold domains"/>
    <property type="match status" value="1"/>
</dbReference>
<dbReference type="InterPro" id="IPR008927">
    <property type="entry name" value="6-PGluconate_DH-like_C_sf"/>
</dbReference>
<dbReference type="Gene3D" id="1.10.1040.10">
    <property type="entry name" value="N-(1-d-carboxylethyl)-l-norvaline Dehydrogenase, domain 2"/>
    <property type="match status" value="1"/>
</dbReference>
<dbReference type="InterPro" id="IPR036291">
    <property type="entry name" value="NAD(P)-bd_dom_sf"/>
</dbReference>
<protein>
    <submittedName>
        <fullName evidence="12">Glyoxylate/succinic semialdehyde reductase 1</fullName>
    </submittedName>
</protein>
<dbReference type="OMA" id="NALGCEY"/>
<evidence type="ECO:0000256" key="9">
    <source>
        <dbReference type="PIRSR" id="PIRSR000103-1"/>
    </source>
</evidence>
<feature type="domain" description="6-phosphogluconate dehydrogenase NADP-binding" evidence="10">
    <location>
        <begin position="7"/>
        <end position="165"/>
    </location>
</feature>
<comment type="catalytic activity">
    <reaction evidence="7">
        <text>glycolate + NADP(+) = glyoxylate + NADPH + H(+)</text>
        <dbReference type="Rhea" id="RHEA:10992"/>
        <dbReference type="ChEBI" id="CHEBI:15378"/>
        <dbReference type="ChEBI" id="CHEBI:29805"/>
        <dbReference type="ChEBI" id="CHEBI:36655"/>
        <dbReference type="ChEBI" id="CHEBI:57783"/>
        <dbReference type="ChEBI" id="CHEBI:58349"/>
        <dbReference type="EC" id="1.1.1.79"/>
    </reaction>
</comment>
<sequence length="290" mass="30359">MDKKPSVGYLGMGIMGSAMAGRLVDAGYPVTVWNRSRDKCAPLEAKGAKVSETAQEVVETCDVTFACTSDPTSARAVVFGEKGVLAGITKGKRFVDMSTVDEECVKEIAEAITAKGGRFVEAPVSGSKGPALQGQLVILAAGEEALQKEVQPCLDVLGKRTFFLGEVGCGARMKLVINMVMGINMVALSEGLAVGQKAGLQGKDILEVIKEGAIASPMYGLKGPKMLDGDFAPNFPLKHQQKDVRLAVDLGDKVGQSMPLAAAANEAFKAARAAGKGDEDFSAVYATVNR</sequence>
<dbReference type="PIRSF" id="PIRSF000103">
    <property type="entry name" value="HIBADH"/>
    <property type="match status" value="1"/>
</dbReference>
<dbReference type="InterPro" id="IPR015815">
    <property type="entry name" value="HIBADH-related"/>
</dbReference>
<feature type="active site" evidence="9">
    <location>
        <position position="174"/>
    </location>
</feature>
<dbReference type="FunFam" id="1.10.1040.10:FF:000016">
    <property type="entry name" value="Glyoxylate/succinic semialdehyde reductase 2"/>
    <property type="match status" value="1"/>
</dbReference>
<dbReference type="GO" id="GO:0005737">
    <property type="term" value="C:cytoplasm"/>
    <property type="evidence" value="ECO:0007669"/>
    <property type="project" value="UniProtKB-ARBA"/>
</dbReference>
<evidence type="ECO:0000256" key="6">
    <source>
        <dbReference type="ARBA" id="ARBA00052582"/>
    </source>
</evidence>
<comment type="function">
    <text evidence="8">Catalyzes the NADPH-dependent reduction of glyoxylate to glycolate as well as succinic semialdehyde (SSA) to gamma-hydroxybutyrate in vitro. May function in redox homeostasis and play a role in oxidative stress tolerance by detoxifying glyoxylate and SSA generated in glycolate metabolism and GABA metabolism, respectively.</text>
</comment>
<evidence type="ECO:0000256" key="7">
    <source>
        <dbReference type="ARBA" id="ARBA00052769"/>
    </source>
</evidence>
<dbReference type="EMBL" id="LSRX01001225">
    <property type="protein sequence ID" value="OLP82086.1"/>
    <property type="molecule type" value="Genomic_DNA"/>
</dbReference>